<keyword evidence="5" id="KW-1185">Reference proteome</keyword>
<dbReference type="GO" id="GO:0019264">
    <property type="term" value="P:glycine biosynthetic process from serine"/>
    <property type="evidence" value="ECO:0007669"/>
    <property type="project" value="TreeGrafter"/>
</dbReference>
<dbReference type="InterPro" id="IPR039429">
    <property type="entry name" value="SHMT-like_dom"/>
</dbReference>
<dbReference type="GO" id="GO:0005739">
    <property type="term" value="C:mitochondrion"/>
    <property type="evidence" value="ECO:0007669"/>
    <property type="project" value="TreeGrafter"/>
</dbReference>
<comment type="caution">
    <text evidence="4">The sequence shown here is derived from an EMBL/GenBank/DDBJ whole genome shotgun (WGS) entry which is preliminary data.</text>
</comment>
<proteinExistence type="predicted"/>
<evidence type="ECO:0000313" key="4">
    <source>
        <dbReference type="EMBL" id="CAG7822746.1"/>
    </source>
</evidence>
<dbReference type="OrthoDB" id="10265628at2759"/>
<dbReference type="Pfam" id="PF00464">
    <property type="entry name" value="SHMT"/>
    <property type="match status" value="1"/>
</dbReference>
<dbReference type="EMBL" id="CAJVCH010527281">
    <property type="protein sequence ID" value="CAG7822746.1"/>
    <property type="molecule type" value="Genomic_DNA"/>
</dbReference>
<dbReference type="PANTHER" id="PTHR11680:SF28">
    <property type="entry name" value="SERINE HYDROXYMETHYLTRANSFERASE, MITOCHONDRIAL"/>
    <property type="match status" value="1"/>
</dbReference>
<dbReference type="AlphaFoldDB" id="A0A8J2PPS0"/>
<protein>
    <recommendedName>
        <fullName evidence="3">Serine hydroxymethyltransferase-like domain-containing protein</fullName>
    </recommendedName>
</protein>
<dbReference type="GO" id="GO:0046653">
    <property type="term" value="P:tetrahydrofolate metabolic process"/>
    <property type="evidence" value="ECO:0007669"/>
    <property type="project" value="TreeGrafter"/>
</dbReference>
<evidence type="ECO:0000256" key="1">
    <source>
        <dbReference type="ARBA" id="ARBA00001933"/>
    </source>
</evidence>
<feature type="non-terminal residue" evidence="4">
    <location>
        <position position="157"/>
    </location>
</feature>
<evidence type="ECO:0000256" key="2">
    <source>
        <dbReference type="ARBA" id="ARBA00022898"/>
    </source>
</evidence>
<keyword evidence="2" id="KW-0663">Pyridoxal phosphate</keyword>
<organism evidence="4 5">
    <name type="scientific">Allacma fusca</name>
    <dbReference type="NCBI Taxonomy" id="39272"/>
    <lineage>
        <taxon>Eukaryota</taxon>
        <taxon>Metazoa</taxon>
        <taxon>Ecdysozoa</taxon>
        <taxon>Arthropoda</taxon>
        <taxon>Hexapoda</taxon>
        <taxon>Collembola</taxon>
        <taxon>Symphypleona</taxon>
        <taxon>Sminthuridae</taxon>
        <taxon>Allacma</taxon>
    </lineage>
</organism>
<dbReference type="InterPro" id="IPR049943">
    <property type="entry name" value="Ser_HO-MeTrfase-like"/>
</dbReference>
<comment type="cofactor">
    <cofactor evidence="1">
        <name>pyridoxal 5'-phosphate</name>
        <dbReference type="ChEBI" id="CHEBI:597326"/>
    </cofactor>
</comment>
<reference evidence="4" key="1">
    <citation type="submission" date="2021-06" db="EMBL/GenBank/DDBJ databases">
        <authorList>
            <person name="Hodson N. C."/>
            <person name="Mongue J. A."/>
            <person name="Jaron S. K."/>
        </authorList>
    </citation>
    <scope>NUCLEOTIDE SEQUENCE</scope>
</reference>
<gene>
    <name evidence="4" type="ORF">AFUS01_LOCUS33001</name>
</gene>
<feature type="domain" description="Serine hydroxymethyltransferase-like" evidence="3">
    <location>
        <begin position="1"/>
        <end position="157"/>
    </location>
</feature>
<name>A0A8J2PPS0_9HEXA</name>
<accession>A0A8J2PPS0</accession>
<dbReference type="Proteomes" id="UP000708208">
    <property type="component" value="Unassembled WGS sequence"/>
</dbReference>
<dbReference type="GO" id="GO:0004372">
    <property type="term" value="F:glycine hydroxymethyltransferase activity"/>
    <property type="evidence" value="ECO:0007669"/>
    <property type="project" value="TreeGrafter"/>
</dbReference>
<dbReference type="GO" id="GO:0030170">
    <property type="term" value="F:pyridoxal phosphate binding"/>
    <property type="evidence" value="ECO:0007669"/>
    <property type="project" value="TreeGrafter"/>
</dbReference>
<dbReference type="FunFam" id="3.40.640.10:FF:000265">
    <property type="entry name" value="Serine hydroxymethyltransferase, mitochondrial"/>
    <property type="match status" value="1"/>
</dbReference>
<sequence length="157" mass="17513">MGSCLNNKYSEGYIGARYYGGNEVIDQIERICQERALEAFGLDPNEWGVNVQPYSGSPANFAAYTALMNPHDRIMGLDLPDGGHLTHGFMTDAKRISATSVYFESMPYRLDPATGTIDYDKLAENAKLFRPKVIIAGTSAYSRLLDYPRFRQIADDV</sequence>
<dbReference type="PANTHER" id="PTHR11680">
    <property type="entry name" value="SERINE HYDROXYMETHYLTRANSFERASE"/>
    <property type="match status" value="1"/>
</dbReference>
<evidence type="ECO:0000313" key="5">
    <source>
        <dbReference type="Proteomes" id="UP000708208"/>
    </source>
</evidence>
<evidence type="ECO:0000259" key="3">
    <source>
        <dbReference type="Pfam" id="PF00464"/>
    </source>
</evidence>